<dbReference type="Pfam" id="PF07690">
    <property type="entry name" value="MFS_1"/>
    <property type="match status" value="1"/>
</dbReference>
<evidence type="ECO:0000313" key="8">
    <source>
        <dbReference type="Proteomes" id="UP001497383"/>
    </source>
</evidence>
<feature type="transmembrane region" description="Helical" evidence="5">
    <location>
        <begin position="121"/>
        <end position="144"/>
    </location>
</feature>
<evidence type="ECO:0000313" key="7">
    <source>
        <dbReference type="EMBL" id="CAK9438689.1"/>
    </source>
</evidence>
<feature type="transmembrane region" description="Helical" evidence="5">
    <location>
        <begin position="526"/>
        <end position="548"/>
    </location>
</feature>
<evidence type="ECO:0000256" key="3">
    <source>
        <dbReference type="ARBA" id="ARBA00022989"/>
    </source>
</evidence>
<organism evidence="7 8">
    <name type="scientific">Lodderomyces beijingensis</name>
    <dbReference type="NCBI Taxonomy" id="1775926"/>
    <lineage>
        <taxon>Eukaryota</taxon>
        <taxon>Fungi</taxon>
        <taxon>Dikarya</taxon>
        <taxon>Ascomycota</taxon>
        <taxon>Saccharomycotina</taxon>
        <taxon>Pichiomycetes</taxon>
        <taxon>Debaryomycetaceae</taxon>
        <taxon>Candida/Lodderomyces clade</taxon>
        <taxon>Lodderomyces</taxon>
    </lineage>
</organism>
<dbReference type="PROSITE" id="PS50850">
    <property type="entry name" value="MFS"/>
    <property type="match status" value="1"/>
</dbReference>
<dbReference type="InterPro" id="IPR020846">
    <property type="entry name" value="MFS_dom"/>
</dbReference>
<comment type="subcellular location">
    <subcellularLocation>
        <location evidence="1">Membrane</location>
        <topology evidence="1">Multi-pass membrane protein</topology>
    </subcellularLocation>
</comment>
<name>A0ABP0ZLD6_9ASCO</name>
<keyword evidence="2 5" id="KW-0812">Transmembrane</keyword>
<feature type="domain" description="Major facilitator superfamily (MFS) profile" evidence="6">
    <location>
        <begin position="82"/>
        <end position="579"/>
    </location>
</feature>
<feature type="transmembrane region" description="Helical" evidence="5">
    <location>
        <begin position="83"/>
        <end position="100"/>
    </location>
</feature>
<dbReference type="GeneID" id="92208109"/>
<feature type="transmembrane region" description="Helical" evidence="5">
    <location>
        <begin position="493"/>
        <end position="514"/>
    </location>
</feature>
<dbReference type="Gene3D" id="1.20.1250.20">
    <property type="entry name" value="MFS general substrate transporter like domains"/>
    <property type="match status" value="1"/>
</dbReference>
<dbReference type="PANTHER" id="PTHR23502">
    <property type="entry name" value="MAJOR FACILITATOR SUPERFAMILY"/>
    <property type="match status" value="1"/>
</dbReference>
<keyword evidence="4 5" id="KW-0472">Membrane</keyword>
<accession>A0ABP0ZLD6</accession>
<evidence type="ECO:0000256" key="4">
    <source>
        <dbReference type="ARBA" id="ARBA00023136"/>
    </source>
</evidence>
<keyword evidence="8" id="KW-1185">Reference proteome</keyword>
<evidence type="ECO:0000256" key="2">
    <source>
        <dbReference type="ARBA" id="ARBA00022692"/>
    </source>
</evidence>
<feature type="transmembrane region" description="Helical" evidence="5">
    <location>
        <begin position="420"/>
        <end position="441"/>
    </location>
</feature>
<sequence>MPRDTVLSPVATRVELNDPLNEEFIPGTLNIYSQEIDHEVNKDKYGGDTGDLPRVKTKGNIILFPQPSDSPNDPLNWPSWKKIYNFAILVFITALTAATSNDASSIQDTLNEKYGITYDSMNVGAGVLFLGIGWGTFFLTPLSSLYGRKITYFICIFLGLLGAVWFALCKRTSDTIWSQLFVGISESCAEAQVQLSLSELYFMHNLGTVLTFYILATSIGTYLGPLIASFIVEGINFRYVGWMSVFISAGTLIVIAFVMDETYFDRLKFTVQTQVLDGVSSRKLSTEQEQEDSNMKKLFSTLTKELKTSDEEDHAPATPQPQLSQEKPVFIETADEGADDPPKSYWQSVQMITPTSNLKGTGFKQYCKRLKSLLKVFLFPPVIFSGLVWGMQDALLTFYITVEDDTYYDPPYNYGDTKVGLMNVPCLIGAVIGCICAGNVSDYFSIFLAKRNSGIQEAEFRLWFLIPPAFIAPVGLILFAVGTDHYWHWVPTYIGLGMVGFGFGCAGDVSMSYLMDAYPDMVIEMMTGVAVINNCIGCIFTFACSPWLDAMGNIKTFIILAVLEFVVMLGAVPFIIYGKRVRIWTKQWYLDFIAMRDGKQ</sequence>
<reference evidence="7 8" key="1">
    <citation type="submission" date="2024-03" db="EMBL/GenBank/DDBJ databases">
        <authorList>
            <person name="Brejova B."/>
        </authorList>
    </citation>
    <scope>NUCLEOTIDE SEQUENCE [LARGE SCALE GENOMIC DNA]</scope>
    <source>
        <strain evidence="7 8">CBS 14171</strain>
    </source>
</reference>
<keyword evidence="3 5" id="KW-1133">Transmembrane helix</keyword>
<evidence type="ECO:0000259" key="6">
    <source>
        <dbReference type="PROSITE" id="PS50850"/>
    </source>
</evidence>
<feature type="transmembrane region" description="Helical" evidence="5">
    <location>
        <begin position="554"/>
        <end position="577"/>
    </location>
</feature>
<dbReference type="InterPro" id="IPR011701">
    <property type="entry name" value="MFS"/>
</dbReference>
<feature type="transmembrane region" description="Helical" evidence="5">
    <location>
        <begin position="150"/>
        <end position="168"/>
    </location>
</feature>
<evidence type="ECO:0000256" key="5">
    <source>
        <dbReference type="SAM" id="Phobius"/>
    </source>
</evidence>
<gene>
    <name evidence="7" type="ORF">LODBEIA_P29130</name>
</gene>
<dbReference type="SUPFAM" id="SSF103473">
    <property type="entry name" value="MFS general substrate transporter"/>
    <property type="match status" value="1"/>
</dbReference>
<dbReference type="PANTHER" id="PTHR23502:SF34">
    <property type="entry name" value="PROTEIN HOL1"/>
    <property type="match status" value="1"/>
</dbReference>
<evidence type="ECO:0000256" key="1">
    <source>
        <dbReference type="ARBA" id="ARBA00004141"/>
    </source>
</evidence>
<dbReference type="EMBL" id="OZ022407">
    <property type="protein sequence ID" value="CAK9438689.1"/>
    <property type="molecule type" value="Genomic_DNA"/>
</dbReference>
<dbReference type="CDD" id="cd17323">
    <property type="entry name" value="MFS_Tpo1_MDR_like"/>
    <property type="match status" value="1"/>
</dbReference>
<protein>
    <recommendedName>
        <fullName evidence="6">Major facilitator superfamily (MFS) profile domain-containing protein</fullName>
    </recommendedName>
</protein>
<dbReference type="Proteomes" id="UP001497383">
    <property type="component" value="Chromosome 3"/>
</dbReference>
<feature type="transmembrane region" description="Helical" evidence="5">
    <location>
        <begin position="239"/>
        <end position="259"/>
    </location>
</feature>
<feature type="transmembrane region" description="Helical" evidence="5">
    <location>
        <begin position="206"/>
        <end position="227"/>
    </location>
</feature>
<dbReference type="InterPro" id="IPR036259">
    <property type="entry name" value="MFS_trans_sf"/>
</dbReference>
<dbReference type="RefSeq" id="XP_066829851.1">
    <property type="nucleotide sequence ID" value="XM_066972965.1"/>
</dbReference>
<feature type="transmembrane region" description="Helical" evidence="5">
    <location>
        <begin position="462"/>
        <end position="481"/>
    </location>
</feature>
<feature type="transmembrane region" description="Helical" evidence="5">
    <location>
        <begin position="376"/>
        <end position="400"/>
    </location>
</feature>
<proteinExistence type="predicted"/>